<dbReference type="SUPFAM" id="SSF55785">
    <property type="entry name" value="PYP-like sensor domain (PAS domain)"/>
    <property type="match status" value="2"/>
</dbReference>
<proteinExistence type="predicted"/>
<evidence type="ECO:0000256" key="2">
    <source>
        <dbReference type="ARBA" id="ARBA00012438"/>
    </source>
</evidence>
<dbReference type="InterPro" id="IPR036097">
    <property type="entry name" value="HisK_dim/P_sf"/>
</dbReference>
<dbReference type="Gene3D" id="3.30.450.20">
    <property type="entry name" value="PAS domain"/>
    <property type="match status" value="2"/>
</dbReference>
<dbReference type="InterPro" id="IPR013767">
    <property type="entry name" value="PAS_fold"/>
</dbReference>
<dbReference type="InterPro" id="IPR035965">
    <property type="entry name" value="PAS-like_dom_sf"/>
</dbReference>
<dbReference type="InterPro" id="IPR000014">
    <property type="entry name" value="PAS"/>
</dbReference>
<dbReference type="PANTHER" id="PTHR43065:SF10">
    <property type="entry name" value="PEROXIDE STRESS-ACTIVATED HISTIDINE KINASE MAK3"/>
    <property type="match status" value="1"/>
</dbReference>
<feature type="domain" description="PAS" evidence="11">
    <location>
        <begin position="108"/>
        <end position="160"/>
    </location>
</feature>
<keyword evidence="3" id="KW-0597">Phosphoprotein</keyword>
<keyword evidence="9" id="KW-0812">Transmembrane</keyword>
<dbReference type="AlphaFoldDB" id="A0A2W5AGM4"/>
<evidence type="ECO:0000256" key="3">
    <source>
        <dbReference type="ARBA" id="ARBA00022553"/>
    </source>
</evidence>
<evidence type="ECO:0000256" key="4">
    <source>
        <dbReference type="ARBA" id="ARBA00022679"/>
    </source>
</evidence>
<evidence type="ECO:0000256" key="9">
    <source>
        <dbReference type="SAM" id="Phobius"/>
    </source>
</evidence>
<dbReference type="CDD" id="cd00082">
    <property type="entry name" value="HisKA"/>
    <property type="match status" value="1"/>
</dbReference>
<dbReference type="InterPro" id="IPR003661">
    <property type="entry name" value="HisK_dim/P_dom"/>
</dbReference>
<keyword evidence="4" id="KW-0808">Transferase</keyword>
<dbReference type="Gene3D" id="3.30.565.10">
    <property type="entry name" value="Histidine kinase-like ATPase, C-terminal domain"/>
    <property type="match status" value="1"/>
</dbReference>
<evidence type="ECO:0000259" key="10">
    <source>
        <dbReference type="PROSITE" id="PS50109"/>
    </source>
</evidence>
<dbReference type="GO" id="GO:0000155">
    <property type="term" value="F:phosphorelay sensor kinase activity"/>
    <property type="evidence" value="ECO:0007669"/>
    <property type="project" value="InterPro"/>
</dbReference>
<dbReference type="PROSITE" id="PS50112">
    <property type="entry name" value="PAS"/>
    <property type="match status" value="1"/>
</dbReference>
<keyword evidence="7" id="KW-0067">ATP-binding</keyword>
<feature type="domain" description="PAC" evidence="12">
    <location>
        <begin position="178"/>
        <end position="230"/>
    </location>
</feature>
<dbReference type="CDD" id="cd00130">
    <property type="entry name" value="PAS"/>
    <property type="match status" value="1"/>
</dbReference>
<gene>
    <name evidence="13" type="ORF">DI623_03175</name>
</gene>
<name>A0A2W5AGM4_9SPHN</name>
<dbReference type="GO" id="GO:0005524">
    <property type="term" value="F:ATP binding"/>
    <property type="evidence" value="ECO:0007669"/>
    <property type="project" value="UniProtKB-KW"/>
</dbReference>
<keyword evidence="9" id="KW-0472">Membrane</keyword>
<evidence type="ECO:0000256" key="7">
    <source>
        <dbReference type="ARBA" id="ARBA00022840"/>
    </source>
</evidence>
<evidence type="ECO:0000313" key="13">
    <source>
        <dbReference type="EMBL" id="PZO91419.1"/>
    </source>
</evidence>
<comment type="catalytic activity">
    <reaction evidence="1">
        <text>ATP + protein L-histidine = ADP + protein N-phospho-L-histidine.</text>
        <dbReference type="EC" id="2.7.13.3"/>
    </reaction>
</comment>
<keyword evidence="5" id="KW-0547">Nucleotide-binding</keyword>
<sequence length="633" mass="68001">MARSMIPKRLLIGSALLLALTIFAFDLFSSLDGAIAVLHIAVILLVAPLGRRAVIAAGLGTGALTIAAFLGGHLDALTDGSLSRFAVSMVAIGITTLLSIRDQATRTTLGEQARILELSHDTVIIRSMDGTILHWNEGAEHLYGWTRREAIGRRRDDLLHCSFPVEEVTAALERDGHWSGEVARTRRDGTRLVLASRWLLRRDPGGRPIGVIESSSDLTEKRRADMERRASEQRYRAIFDTAGFAAWESDWSEAMRILTEAVPPDANAASWLAQHSDVVQAGACAAVIRNANQAAIALFGAPSREALIGSTLRGRYPEDALESMAALLGALAGGERSAEVETKLRTIDGRTVDIVLRVTELLDSRDWSNMLVMAADVTERNEARARLEQTSAELAHAGRVSMLGQLAASIAHEVNQPLTAIINYAKSGRRWLSRPEPDLGEVDACLEKVGANGARAADVIARIRALARKTPPQAERLDLGDLIEDAMALVQREARAADVTMRETGIDEARAVIADRVQVQQVLVNLIINGIQAMRDTPPADRRLDIAAEPMDGGMIRIAVSDSGSGFPGDTARRIFEPFYTTKAEGMGMGLSICRSIIEAQGGRISAENNEGAGATVAFTLPAAAADSPGITS</sequence>
<dbReference type="SUPFAM" id="SSF47384">
    <property type="entry name" value="Homodimeric domain of signal transducing histidine kinase"/>
    <property type="match status" value="1"/>
</dbReference>
<feature type="transmembrane region" description="Helical" evidence="9">
    <location>
        <begin position="34"/>
        <end position="50"/>
    </location>
</feature>
<dbReference type="InterPro" id="IPR000700">
    <property type="entry name" value="PAS-assoc_C"/>
</dbReference>
<dbReference type="Pfam" id="PF00512">
    <property type="entry name" value="HisKA"/>
    <property type="match status" value="1"/>
</dbReference>
<evidence type="ECO:0000313" key="14">
    <source>
        <dbReference type="Proteomes" id="UP000249066"/>
    </source>
</evidence>
<dbReference type="GO" id="GO:0006355">
    <property type="term" value="P:regulation of DNA-templated transcription"/>
    <property type="evidence" value="ECO:0007669"/>
    <property type="project" value="InterPro"/>
</dbReference>
<dbReference type="InterPro" id="IPR003594">
    <property type="entry name" value="HATPase_dom"/>
</dbReference>
<dbReference type="EC" id="2.7.13.3" evidence="2"/>
<keyword evidence="8" id="KW-0902">Two-component regulatory system</keyword>
<dbReference type="Proteomes" id="UP000249066">
    <property type="component" value="Unassembled WGS sequence"/>
</dbReference>
<dbReference type="InterPro" id="IPR005467">
    <property type="entry name" value="His_kinase_dom"/>
</dbReference>
<dbReference type="SMART" id="SM00388">
    <property type="entry name" value="HisKA"/>
    <property type="match status" value="1"/>
</dbReference>
<reference evidence="13 14" key="1">
    <citation type="submission" date="2017-08" db="EMBL/GenBank/DDBJ databases">
        <title>Infants hospitalized years apart are colonized by the same room-sourced microbial strains.</title>
        <authorList>
            <person name="Brooks B."/>
            <person name="Olm M.R."/>
            <person name="Firek B.A."/>
            <person name="Baker R."/>
            <person name="Thomas B.C."/>
            <person name="Morowitz M.J."/>
            <person name="Banfield J.F."/>
        </authorList>
    </citation>
    <scope>NUCLEOTIDE SEQUENCE [LARGE SCALE GENOMIC DNA]</scope>
    <source>
        <strain evidence="13">S2_018_000_R2_101</strain>
    </source>
</reference>
<dbReference type="InterPro" id="IPR036890">
    <property type="entry name" value="HATPase_C_sf"/>
</dbReference>
<dbReference type="SMART" id="SM00387">
    <property type="entry name" value="HATPase_c"/>
    <property type="match status" value="1"/>
</dbReference>
<dbReference type="SUPFAM" id="SSF55874">
    <property type="entry name" value="ATPase domain of HSP90 chaperone/DNA topoisomerase II/histidine kinase"/>
    <property type="match status" value="1"/>
</dbReference>
<dbReference type="InterPro" id="IPR004358">
    <property type="entry name" value="Sig_transdc_His_kin-like_C"/>
</dbReference>
<evidence type="ECO:0000256" key="8">
    <source>
        <dbReference type="ARBA" id="ARBA00023012"/>
    </source>
</evidence>
<dbReference type="SMART" id="SM00086">
    <property type="entry name" value="PAC"/>
    <property type="match status" value="2"/>
</dbReference>
<organism evidence="13 14">
    <name type="scientific">Sphingomonas sanxanigenens</name>
    <dbReference type="NCBI Taxonomy" id="397260"/>
    <lineage>
        <taxon>Bacteria</taxon>
        <taxon>Pseudomonadati</taxon>
        <taxon>Pseudomonadota</taxon>
        <taxon>Alphaproteobacteria</taxon>
        <taxon>Sphingomonadales</taxon>
        <taxon>Sphingomonadaceae</taxon>
        <taxon>Sphingomonas</taxon>
    </lineage>
</organism>
<evidence type="ECO:0000259" key="11">
    <source>
        <dbReference type="PROSITE" id="PS50112"/>
    </source>
</evidence>
<feature type="domain" description="Histidine kinase" evidence="10">
    <location>
        <begin position="409"/>
        <end position="625"/>
    </location>
</feature>
<keyword evidence="9" id="KW-1133">Transmembrane helix</keyword>
<feature type="transmembrane region" description="Helical" evidence="9">
    <location>
        <begin position="57"/>
        <end position="76"/>
    </location>
</feature>
<dbReference type="EMBL" id="QFNN01000009">
    <property type="protein sequence ID" value="PZO91419.1"/>
    <property type="molecule type" value="Genomic_DNA"/>
</dbReference>
<evidence type="ECO:0000256" key="6">
    <source>
        <dbReference type="ARBA" id="ARBA00022777"/>
    </source>
</evidence>
<dbReference type="Pfam" id="PF02518">
    <property type="entry name" value="HATPase_c"/>
    <property type="match status" value="1"/>
</dbReference>
<dbReference type="Pfam" id="PF00989">
    <property type="entry name" value="PAS"/>
    <property type="match status" value="2"/>
</dbReference>
<dbReference type="PRINTS" id="PR00344">
    <property type="entry name" value="BCTRLSENSOR"/>
</dbReference>
<dbReference type="PROSITE" id="PS50113">
    <property type="entry name" value="PAC"/>
    <property type="match status" value="2"/>
</dbReference>
<dbReference type="NCBIfam" id="TIGR00229">
    <property type="entry name" value="sensory_box"/>
    <property type="match status" value="2"/>
</dbReference>
<dbReference type="PROSITE" id="PS50109">
    <property type="entry name" value="HIS_KIN"/>
    <property type="match status" value="1"/>
</dbReference>
<dbReference type="PANTHER" id="PTHR43065">
    <property type="entry name" value="SENSOR HISTIDINE KINASE"/>
    <property type="match status" value="1"/>
</dbReference>
<evidence type="ECO:0000256" key="1">
    <source>
        <dbReference type="ARBA" id="ARBA00000085"/>
    </source>
</evidence>
<keyword evidence="6 13" id="KW-0418">Kinase</keyword>
<feature type="domain" description="PAC" evidence="12">
    <location>
        <begin position="338"/>
        <end position="389"/>
    </location>
</feature>
<evidence type="ECO:0000259" key="12">
    <source>
        <dbReference type="PROSITE" id="PS50113"/>
    </source>
</evidence>
<dbReference type="Gene3D" id="1.10.287.130">
    <property type="match status" value="1"/>
</dbReference>
<comment type="caution">
    <text evidence="13">The sequence shown here is derived from an EMBL/GenBank/DDBJ whole genome shotgun (WGS) entry which is preliminary data.</text>
</comment>
<accession>A0A2W5AGM4</accession>
<evidence type="ECO:0000256" key="5">
    <source>
        <dbReference type="ARBA" id="ARBA00022741"/>
    </source>
</evidence>
<protein>
    <recommendedName>
        <fullName evidence="2">histidine kinase</fullName>
        <ecNumber evidence="2">2.7.13.3</ecNumber>
    </recommendedName>
</protein>
<dbReference type="InterPro" id="IPR001610">
    <property type="entry name" value="PAC"/>
</dbReference>
<dbReference type="SMART" id="SM00091">
    <property type="entry name" value="PAS"/>
    <property type="match status" value="2"/>
</dbReference>